<dbReference type="EMBL" id="WISZ01000037">
    <property type="protein sequence ID" value="MQX07240.1"/>
    <property type="molecule type" value="Genomic_DNA"/>
</dbReference>
<evidence type="ECO:0000313" key="3">
    <source>
        <dbReference type="Proteomes" id="UP000466694"/>
    </source>
</evidence>
<gene>
    <name evidence="2" type="ORF">GHK48_02565</name>
</gene>
<dbReference type="RefSeq" id="WP_153451263.1">
    <property type="nucleotide sequence ID" value="NZ_WISZ01000037.1"/>
</dbReference>
<name>A0A844A6V6_RHIFR</name>
<dbReference type="Proteomes" id="UP000466694">
    <property type="component" value="Unassembled WGS sequence"/>
</dbReference>
<comment type="caution">
    <text evidence="2">The sequence shown here is derived from an EMBL/GenBank/DDBJ whole genome shotgun (WGS) entry which is preliminary data.</text>
</comment>
<proteinExistence type="predicted"/>
<dbReference type="AlphaFoldDB" id="A0A844A6V6"/>
<feature type="region of interest" description="Disordered" evidence="1">
    <location>
        <begin position="326"/>
        <end position="349"/>
    </location>
</feature>
<reference evidence="2 3" key="1">
    <citation type="journal article" date="2013" name="Genome Biol.">
        <title>Comparative genomics of the core and accessory genomes of 48 Sinorhizobium strains comprising five genospecies.</title>
        <authorList>
            <person name="Sugawara M."/>
            <person name="Epstein B."/>
            <person name="Badgley B.D."/>
            <person name="Unno T."/>
            <person name="Xu L."/>
            <person name="Reese J."/>
            <person name="Gyaneshwar P."/>
            <person name="Denny R."/>
            <person name="Mudge J."/>
            <person name="Bharti A.K."/>
            <person name="Farmer A.D."/>
            <person name="May G.D."/>
            <person name="Woodward J.E."/>
            <person name="Medigue C."/>
            <person name="Vallenet D."/>
            <person name="Lajus A."/>
            <person name="Rouy Z."/>
            <person name="Martinez-Vaz B."/>
            <person name="Tiffin P."/>
            <person name="Young N.D."/>
            <person name="Sadowsky M.J."/>
        </authorList>
    </citation>
    <scope>NUCLEOTIDE SEQUENCE [LARGE SCALE GENOMIC DNA]</scope>
    <source>
        <strain evidence="2 3">USDA205</strain>
    </source>
</reference>
<sequence length="406" mass="46431">MTGEQARADFNATFAPYVLHYPSVSIHFDGTPVDPKNSIERFHDFSTKPIVGKTRVINDLSLKVIEWKNKVSNRRIHFGGETGVVLGTIPANITAPDYSFSVYAYAPFFQEMADKNLLELDELGDPDFVRVVEYIRDQVGDYFRDREAEKSSELIQALKEAGVYPYEGDPKDEIERRERQVFDIATHAVQSYSRDFKKAENALKKITLGLLKEALAHNPESVTRILKAVFNLPKNKQDDFSDLLERTQLSHIISASSLIAGRVVTLKVLREMVFDPKHRSTIKERGELDVLVGENTWIFGENFHFTMQESGLTKIMGRVSDEIGKPRSRNAKARKPDGKVGRIDSFMGRMVPNSNPSHREFLLVERTHPRRAALLRSEANWMFCLYGRQYRQCEKRGFNDREAAAR</sequence>
<protein>
    <submittedName>
        <fullName evidence="2">Uncharacterized protein</fullName>
    </submittedName>
</protein>
<evidence type="ECO:0000313" key="2">
    <source>
        <dbReference type="EMBL" id="MQX07240.1"/>
    </source>
</evidence>
<evidence type="ECO:0000256" key="1">
    <source>
        <dbReference type="SAM" id="MobiDB-lite"/>
    </source>
</evidence>
<accession>A0A844A6V6</accession>
<organism evidence="2 3">
    <name type="scientific">Rhizobium fredii</name>
    <name type="common">Sinorhizobium fredii</name>
    <dbReference type="NCBI Taxonomy" id="380"/>
    <lineage>
        <taxon>Bacteria</taxon>
        <taxon>Pseudomonadati</taxon>
        <taxon>Pseudomonadota</taxon>
        <taxon>Alphaproteobacteria</taxon>
        <taxon>Hyphomicrobiales</taxon>
        <taxon>Rhizobiaceae</taxon>
        <taxon>Sinorhizobium/Ensifer group</taxon>
        <taxon>Sinorhizobium</taxon>
    </lineage>
</organism>